<gene>
    <name evidence="8" type="ORF">CLV33_1027</name>
</gene>
<evidence type="ECO:0000313" key="8">
    <source>
        <dbReference type="EMBL" id="PQV50151.1"/>
    </source>
</evidence>
<evidence type="ECO:0000256" key="2">
    <source>
        <dbReference type="ARBA" id="ARBA00005988"/>
    </source>
</evidence>
<accession>A0A362X536</accession>
<dbReference type="Proteomes" id="UP000251545">
    <property type="component" value="Unassembled WGS sequence"/>
</dbReference>
<comment type="similarity">
    <text evidence="2">Belongs to the peptidase M14 family.</text>
</comment>
<sequence length="394" mass="44621">MFTFVDQIKLMDIKDTQALFEKHKEQTLYYRYITNEKIKPLLSKYKNKAVVKIVGKSVLGDDIFSVKIGSGPKKILMWSQMHGNESTTTKAIFDFLNTCISGNNISATILKECTLCIIPILNPDGAKAYTRVNANTVDLNRDAQDQTQPESVVLNTVFNDFKPHFCFNLHGQRTIFSAGNSNNSATISFLAPAQDKDCTVTPTRKVAMEVIVNMNKTLQELIPNQVGVYDDAFNINCVGDTFQSKNIPTILFEAGHFANDYAREKTRELIYMSYMSSLLYIAENNVDGTKYQDYFNIPENEKLFFDVIIKNVRPNTKAETIVDIAFQFEERLEHGEVIFLPIVKKIGDLTNYYAHKHIDGNGSVVLAINNDELKIDSANVFVKLNNEKIVLFVK</sequence>
<keyword evidence="6" id="KW-0482">Metalloprotease</keyword>
<keyword evidence="5" id="KW-0862">Zinc</keyword>
<comment type="cofactor">
    <cofactor evidence="1">
        <name>Zn(2+)</name>
        <dbReference type="ChEBI" id="CHEBI:29105"/>
    </cofactor>
</comment>
<dbReference type="Gene3D" id="3.40.630.10">
    <property type="entry name" value="Zn peptidases"/>
    <property type="match status" value="1"/>
</dbReference>
<dbReference type="SUPFAM" id="SSF53187">
    <property type="entry name" value="Zn-dependent exopeptidases"/>
    <property type="match status" value="1"/>
</dbReference>
<keyword evidence="4" id="KW-0378">Hydrolase</keyword>
<dbReference type="Pfam" id="PF00246">
    <property type="entry name" value="Peptidase_M14"/>
    <property type="match status" value="1"/>
</dbReference>
<keyword evidence="3" id="KW-0645">Protease</keyword>
<dbReference type="GO" id="GO:0006508">
    <property type="term" value="P:proteolysis"/>
    <property type="evidence" value="ECO:0007669"/>
    <property type="project" value="UniProtKB-KW"/>
</dbReference>
<organism evidence="8 9">
    <name type="scientific">Jejuia pallidilutea</name>
    <dbReference type="NCBI Taxonomy" id="504487"/>
    <lineage>
        <taxon>Bacteria</taxon>
        <taxon>Pseudomonadati</taxon>
        <taxon>Bacteroidota</taxon>
        <taxon>Flavobacteriia</taxon>
        <taxon>Flavobacteriales</taxon>
        <taxon>Flavobacteriaceae</taxon>
        <taxon>Jejuia</taxon>
    </lineage>
</organism>
<evidence type="ECO:0000256" key="6">
    <source>
        <dbReference type="ARBA" id="ARBA00023049"/>
    </source>
</evidence>
<evidence type="ECO:0000256" key="4">
    <source>
        <dbReference type="ARBA" id="ARBA00022801"/>
    </source>
</evidence>
<dbReference type="PANTHER" id="PTHR11705">
    <property type="entry name" value="PROTEASE FAMILY M14 CARBOXYPEPTIDASE A,B"/>
    <property type="match status" value="1"/>
</dbReference>
<dbReference type="GO" id="GO:0008270">
    <property type="term" value="F:zinc ion binding"/>
    <property type="evidence" value="ECO:0007669"/>
    <property type="project" value="InterPro"/>
</dbReference>
<comment type="caution">
    <text evidence="8">The sequence shown here is derived from an EMBL/GenBank/DDBJ whole genome shotgun (WGS) entry which is preliminary data.</text>
</comment>
<dbReference type="PANTHER" id="PTHR11705:SF143">
    <property type="entry name" value="SLL0236 PROTEIN"/>
    <property type="match status" value="1"/>
</dbReference>
<keyword evidence="8" id="KW-0121">Carboxypeptidase</keyword>
<evidence type="ECO:0000259" key="7">
    <source>
        <dbReference type="Pfam" id="PF00246"/>
    </source>
</evidence>
<dbReference type="InterPro" id="IPR000834">
    <property type="entry name" value="Peptidase_M14"/>
</dbReference>
<proteinExistence type="inferred from homology"/>
<reference evidence="8 9" key="1">
    <citation type="submission" date="2018-02" db="EMBL/GenBank/DDBJ databases">
        <title>Genomic Encyclopedia of Archaeal and Bacterial Type Strains, Phase II (KMG-II): from individual species to whole genera.</title>
        <authorList>
            <person name="Goeker M."/>
        </authorList>
    </citation>
    <scope>NUCLEOTIDE SEQUENCE [LARGE SCALE GENOMIC DNA]</scope>
    <source>
        <strain evidence="8 9">DSM 21165</strain>
    </source>
</reference>
<dbReference type="RefSeq" id="WP_244906377.1">
    <property type="nucleotide sequence ID" value="NZ_PVEO01000002.1"/>
</dbReference>
<dbReference type="GO" id="GO:0004181">
    <property type="term" value="F:metallocarboxypeptidase activity"/>
    <property type="evidence" value="ECO:0007669"/>
    <property type="project" value="InterPro"/>
</dbReference>
<evidence type="ECO:0000313" key="9">
    <source>
        <dbReference type="Proteomes" id="UP000251545"/>
    </source>
</evidence>
<name>A0A362X536_9FLAO</name>
<evidence type="ECO:0000256" key="5">
    <source>
        <dbReference type="ARBA" id="ARBA00022833"/>
    </source>
</evidence>
<dbReference type="AlphaFoldDB" id="A0A362X536"/>
<dbReference type="GO" id="GO:0005615">
    <property type="term" value="C:extracellular space"/>
    <property type="evidence" value="ECO:0007669"/>
    <property type="project" value="TreeGrafter"/>
</dbReference>
<evidence type="ECO:0000256" key="1">
    <source>
        <dbReference type="ARBA" id="ARBA00001947"/>
    </source>
</evidence>
<protein>
    <submittedName>
        <fullName evidence="8">Zinc carboxypeptidase</fullName>
    </submittedName>
</protein>
<dbReference type="EMBL" id="PVEO01000002">
    <property type="protein sequence ID" value="PQV50151.1"/>
    <property type="molecule type" value="Genomic_DNA"/>
</dbReference>
<feature type="domain" description="Peptidase M14" evidence="7">
    <location>
        <begin position="38"/>
        <end position="146"/>
    </location>
</feature>
<evidence type="ECO:0000256" key="3">
    <source>
        <dbReference type="ARBA" id="ARBA00022670"/>
    </source>
</evidence>